<evidence type="ECO:0000313" key="2">
    <source>
        <dbReference type="Proteomes" id="UP001432027"/>
    </source>
</evidence>
<dbReference type="EMBL" id="BTSX01000006">
    <property type="protein sequence ID" value="GMT08016.1"/>
    <property type="molecule type" value="Genomic_DNA"/>
</dbReference>
<reference evidence="1" key="1">
    <citation type="submission" date="2023-10" db="EMBL/GenBank/DDBJ databases">
        <title>Genome assembly of Pristionchus species.</title>
        <authorList>
            <person name="Yoshida K."/>
            <person name="Sommer R.J."/>
        </authorList>
    </citation>
    <scope>NUCLEOTIDE SEQUENCE</scope>
    <source>
        <strain evidence="1">RS0144</strain>
    </source>
</reference>
<evidence type="ECO:0008006" key="3">
    <source>
        <dbReference type="Google" id="ProtNLM"/>
    </source>
</evidence>
<gene>
    <name evidence="1" type="ORF">PENTCL1PPCAC_30190</name>
</gene>
<organism evidence="1 2">
    <name type="scientific">Pristionchus entomophagus</name>
    <dbReference type="NCBI Taxonomy" id="358040"/>
    <lineage>
        <taxon>Eukaryota</taxon>
        <taxon>Metazoa</taxon>
        <taxon>Ecdysozoa</taxon>
        <taxon>Nematoda</taxon>
        <taxon>Chromadorea</taxon>
        <taxon>Rhabditida</taxon>
        <taxon>Rhabditina</taxon>
        <taxon>Diplogasteromorpha</taxon>
        <taxon>Diplogasteroidea</taxon>
        <taxon>Neodiplogasteridae</taxon>
        <taxon>Pristionchus</taxon>
    </lineage>
</organism>
<sequence>TRSPRAGTSSPSTTPSSRLARARFSMACSARSARILSTVWRTSERRLLWTISSRRLRKCATNCLSPTFRRTASTFSS</sequence>
<evidence type="ECO:0000313" key="1">
    <source>
        <dbReference type="EMBL" id="GMT08016.1"/>
    </source>
</evidence>
<dbReference type="Proteomes" id="UP001432027">
    <property type="component" value="Unassembled WGS sequence"/>
</dbReference>
<keyword evidence="2" id="KW-1185">Reference proteome</keyword>
<feature type="non-terminal residue" evidence="1">
    <location>
        <position position="77"/>
    </location>
</feature>
<proteinExistence type="predicted"/>
<protein>
    <recommendedName>
        <fullName evidence="3">Ribosomal protein</fullName>
    </recommendedName>
</protein>
<dbReference type="AlphaFoldDB" id="A0AAV5UNM0"/>
<name>A0AAV5UNM0_9BILA</name>
<feature type="non-terminal residue" evidence="1">
    <location>
        <position position="1"/>
    </location>
</feature>
<comment type="caution">
    <text evidence="1">The sequence shown here is derived from an EMBL/GenBank/DDBJ whole genome shotgun (WGS) entry which is preliminary data.</text>
</comment>
<accession>A0AAV5UNM0</accession>